<sequence>MKKLIFILFLSAISSNASAIDDIRVMGLGMFPCEFWHTKVFRKATNFKELMQKNVTIYPYSSYDEWLNDKDGKKAFNEASDWISGYFAAAQRFSRKKAKNKNQTTSFIVMRVFEICQKNPKDSFESAVFKAIPDFLQ</sequence>
<evidence type="ECO:0000313" key="2">
    <source>
        <dbReference type="EMBL" id="BAO43888.1"/>
    </source>
</evidence>
<feature type="chain" id="PRO_5030728964" evidence="1">
    <location>
        <begin position="20"/>
        <end position="137"/>
    </location>
</feature>
<keyword evidence="1" id="KW-0732">Signal</keyword>
<dbReference type="KEGG" id="tbn:TBH_C0958"/>
<dbReference type="RefSeq" id="WP_041066095.1">
    <property type="nucleotide sequence ID" value="NZ_AP012273.1"/>
</dbReference>
<dbReference type="EMBL" id="AP012273">
    <property type="protein sequence ID" value="BAO43888.1"/>
    <property type="molecule type" value="Genomic_DNA"/>
</dbReference>
<keyword evidence="3" id="KW-1185">Reference proteome</keyword>
<accession>A0A7U6GHW0</accession>
<protein>
    <submittedName>
        <fullName evidence="2">Uncharacterized protein</fullName>
    </submittedName>
</protein>
<feature type="signal peptide" evidence="1">
    <location>
        <begin position="1"/>
        <end position="19"/>
    </location>
</feature>
<reference evidence="2 3" key="1">
    <citation type="journal article" date="2014" name="PLoS ONE">
        <title>Physiological and genomic features of a novel sulfur-oxidizing gammaproteobacterium belonging to a previously uncultivated symbiotic lineage isolated from a hydrothermal vent.</title>
        <authorList>
            <person name="Nunoura T."/>
            <person name="Takaki Y."/>
            <person name="Kazama H."/>
            <person name="Kakuta J."/>
            <person name="Shimamura S."/>
            <person name="Makita H."/>
            <person name="Hirai M."/>
            <person name="Miyazaki M."/>
            <person name="Takai K."/>
        </authorList>
    </citation>
    <scope>NUCLEOTIDE SEQUENCE [LARGE SCALE GENOMIC DNA]</scope>
    <source>
        <strain evidence="2 3">Hiromi1</strain>
    </source>
</reference>
<dbReference type="Proteomes" id="UP000031631">
    <property type="component" value="Chromosome"/>
</dbReference>
<name>A0A7U6GHW0_9GAMM</name>
<proteinExistence type="predicted"/>
<gene>
    <name evidence="2" type="ORF">TBH_C0958</name>
</gene>
<dbReference type="AlphaFoldDB" id="A0A7U6GHW0"/>
<evidence type="ECO:0000256" key="1">
    <source>
        <dbReference type="SAM" id="SignalP"/>
    </source>
</evidence>
<organism evidence="2 3">
    <name type="scientific">Thiolapillus brandeum</name>
    <dbReference type="NCBI Taxonomy" id="1076588"/>
    <lineage>
        <taxon>Bacteria</taxon>
        <taxon>Pseudomonadati</taxon>
        <taxon>Pseudomonadota</taxon>
        <taxon>Gammaproteobacteria</taxon>
        <taxon>Chromatiales</taxon>
        <taxon>Sedimenticolaceae</taxon>
        <taxon>Thiolapillus</taxon>
    </lineage>
</organism>
<evidence type="ECO:0000313" key="3">
    <source>
        <dbReference type="Proteomes" id="UP000031631"/>
    </source>
</evidence>